<keyword evidence="1" id="KW-0812">Transmembrane</keyword>
<dbReference type="EMBL" id="JAXQNN010000001">
    <property type="protein sequence ID" value="MDZ5711256.1"/>
    <property type="molecule type" value="Genomic_DNA"/>
</dbReference>
<keyword evidence="1" id="KW-0472">Membrane</keyword>
<dbReference type="Pfam" id="PF06612">
    <property type="entry name" value="DUF1146"/>
    <property type="match status" value="1"/>
</dbReference>
<keyword evidence="1" id="KW-1133">Transmembrane helix</keyword>
<reference evidence="2 3" key="1">
    <citation type="submission" date="2023-12" db="EMBL/GenBank/DDBJ databases">
        <title>Jeotgalibacillus haloalkaliphilus sp. nov., a novel salt-tolerant bacteria, isolated from the estuary of the Fenhe River into the Yellow River.</title>
        <authorList>
            <person name="Li Y."/>
        </authorList>
    </citation>
    <scope>NUCLEOTIDE SEQUENCE [LARGE SCALE GENOMIC DNA]</scope>
    <source>
        <strain evidence="2 3">HH7-29</strain>
    </source>
</reference>
<evidence type="ECO:0000313" key="2">
    <source>
        <dbReference type="EMBL" id="MDZ5711256.1"/>
    </source>
</evidence>
<keyword evidence="3" id="KW-1185">Reference proteome</keyword>
<feature type="transmembrane region" description="Helical" evidence="1">
    <location>
        <begin position="14"/>
        <end position="34"/>
    </location>
</feature>
<accession>A0ABU5KKI2</accession>
<protein>
    <submittedName>
        <fullName evidence="2">DUF1146 family protein</fullName>
    </submittedName>
</protein>
<dbReference type="Proteomes" id="UP001292084">
    <property type="component" value="Unassembled WGS sequence"/>
</dbReference>
<evidence type="ECO:0000313" key="3">
    <source>
        <dbReference type="Proteomes" id="UP001292084"/>
    </source>
</evidence>
<dbReference type="NCBIfam" id="TIGR02327">
    <property type="entry name" value="int_mem_ywzB"/>
    <property type="match status" value="1"/>
</dbReference>
<name>A0ABU5KKI2_9BACL</name>
<organism evidence="2 3">
    <name type="scientific">Jeotgalibacillus haloalkalitolerans</name>
    <dbReference type="NCBI Taxonomy" id="3104292"/>
    <lineage>
        <taxon>Bacteria</taxon>
        <taxon>Bacillati</taxon>
        <taxon>Bacillota</taxon>
        <taxon>Bacilli</taxon>
        <taxon>Bacillales</taxon>
        <taxon>Caryophanaceae</taxon>
        <taxon>Jeotgalibacillus</taxon>
    </lineage>
</organism>
<sequence length="86" mass="9979">MAKLAERGQYMAEFGQQALLSMLIHLTFIALTFWSMQALRFDKAIRPNRVFQARVLFILVSIAIGSTVANFFLSYTTWSQQLPYLW</sequence>
<comment type="caution">
    <text evidence="2">The sequence shown here is derived from an EMBL/GenBank/DDBJ whole genome shotgun (WGS) entry which is preliminary data.</text>
</comment>
<gene>
    <name evidence="2" type="ORF">UFB30_03430</name>
</gene>
<evidence type="ECO:0000256" key="1">
    <source>
        <dbReference type="SAM" id="Phobius"/>
    </source>
</evidence>
<dbReference type="InterPro" id="IPR009526">
    <property type="entry name" value="DUF1146"/>
</dbReference>
<feature type="transmembrane region" description="Helical" evidence="1">
    <location>
        <begin position="55"/>
        <end position="78"/>
    </location>
</feature>
<proteinExistence type="predicted"/>